<keyword evidence="2" id="KW-1185">Reference proteome</keyword>
<dbReference type="Proteomes" id="UP000801428">
    <property type="component" value="Unassembled WGS sequence"/>
</dbReference>
<evidence type="ECO:0000313" key="1">
    <source>
        <dbReference type="EMBL" id="KAF3004747.1"/>
    </source>
</evidence>
<dbReference type="EMBL" id="SWKU01000007">
    <property type="protein sequence ID" value="KAF3004747.1"/>
    <property type="molecule type" value="Genomic_DNA"/>
</dbReference>
<protein>
    <submittedName>
        <fullName evidence="1">Uncharacterized protein</fullName>
    </submittedName>
</protein>
<reference evidence="1" key="1">
    <citation type="submission" date="2019-04" db="EMBL/GenBank/DDBJ databases">
        <title>Sequencing of skin fungus with MAO and IRED activity.</title>
        <authorList>
            <person name="Marsaioli A.J."/>
            <person name="Bonatto J.M.C."/>
            <person name="Reis Junior O."/>
        </authorList>
    </citation>
    <scope>NUCLEOTIDE SEQUENCE</scope>
    <source>
        <strain evidence="1">30M1</strain>
    </source>
</reference>
<dbReference type="AlphaFoldDB" id="A0A9P4TGK9"/>
<accession>A0A9P4TGK9</accession>
<comment type="caution">
    <text evidence="1">The sequence shown here is derived from an EMBL/GenBank/DDBJ whole genome shotgun (WGS) entry which is preliminary data.</text>
</comment>
<dbReference type="OrthoDB" id="529367at2759"/>
<name>A0A9P4TGK9_CURKU</name>
<gene>
    <name evidence="1" type="ORF">E8E13_000195</name>
</gene>
<evidence type="ECO:0000313" key="2">
    <source>
        <dbReference type="Proteomes" id="UP000801428"/>
    </source>
</evidence>
<organism evidence="1 2">
    <name type="scientific">Curvularia kusanoi</name>
    <name type="common">Cochliobolus kusanoi</name>
    <dbReference type="NCBI Taxonomy" id="90978"/>
    <lineage>
        <taxon>Eukaryota</taxon>
        <taxon>Fungi</taxon>
        <taxon>Dikarya</taxon>
        <taxon>Ascomycota</taxon>
        <taxon>Pezizomycotina</taxon>
        <taxon>Dothideomycetes</taxon>
        <taxon>Pleosporomycetidae</taxon>
        <taxon>Pleosporales</taxon>
        <taxon>Pleosporineae</taxon>
        <taxon>Pleosporaceae</taxon>
        <taxon>Curvularia</taxon>
    </lineage>
</organism>
<proteinExistence type="predicted"/>
<sequence length="54" mass="6355">MAVQSRKINSIVVAEQKADPTERLLKRDAKSQLLSWDEIPAWYQDNEYILSSYR</sequence>